<reference evidence="12" key="1">
    <citation type="submission" date="2019-06" db="EMBL/GenBank/DDBJ databases">
        <title>Draft genome sequence of the griseofulvin-producing fungus Xylaria cubensis strain G536.</title>
        <authorList>
            <person name="Mead M.E."/>
            <person name="Raja H.A."/>
            <person name="Steenwyk J.L."/>
            <person name="Knowles S.L."/>
            <person name="Oberlies N.H."/>
            <person name="Rokas A."/>
        </authorList>
    </citation>
    <scope>NUCLEOTIDE SEQUENCE [LARGE SCALE GENOMIC DNA]</scope>
    <source>
        <strain evidence="12">G536</strain>
    </source>
</reference>
<feature type="domain" description="Autophagy protein ATG17-like" evidence="10">
    <location>
        <begin position="43"/>
        <end position="449"/>
    </location>
</feature>
<dbReference type="GO" id="GO:0060090">
    <property type="term" value="F:molecular adaptor activity"/>
    <property type="evidence" value="ECO:0007669"/>
    <property type="project" value="TreeGrafter"/>
</dbReference>
<evidence type="ECO:0000256" key="2">
    <source>
        <dbReference type="ARBA" id="ARBA00004623"/>
    </source>
</evidence>
<feature type="region of interest" description="Disordered" evidence="9">
    <location>
        <begin position="1"/>
        <end position="24"/>
    </location>
</feature>
<dbReference type="Pfam" id="PF04108">
    <property type="entry name" value="ATG17_like"/>
    <property type="match status" value="1"/>
</dbReference>
<dbReference type="OrthoDB" id="1937984at2759"/>
<protein>
    <recommendedName>
        <fullName evidence="4">Autophagy-related protein 17</fullName>
    </recommendedName>
</protein>
<dbReference type="STRING" id="2512241.A0A553HL90"/>
<dbReference type="GO" id="GO:0000422">
    <property type="term" value="P:autophagy of mitochondrion"/>
    <property type="evidence" value="ECO:0007669"/>
    <property type="project" value="TreeGrafter"/>
</dbReference>
<accession>A0A553HL90</accession>
<dbReference type="GO" id="GO:0034727">
    <property type="term" value="P:piecemeal microautophagy of the nucleus"/>
    <property type="evidence" value="ECO:0007669"/>
    <property type="project" value="TreeGrafter"/>
</dbReference>
<proteinExistence type="inferred from homology"/>
<dbReference type="InterPro" id="IPR045326">
    <property type="entry name" value="ATG17-like_dom"/>
</dbReference>
<keyword evidence="8" id="KW-0175">Coiled coil</keyword>
<evidence type="ECO:0000256" key="8">
    <source>
        <dbReference type="SAM" id="Coils"/>
    </source>
</evidence>
<feature type="coiled-coil region" evidence="8">
    <location>
        <begin position="298"/>
        <end position="332"/>
    </location>
</feature>
<organism evidence="11 12">
    <name type="scientific">Xylaria flabelliformis</name>
    <dbReference type="NCBI Taxonomy" id="2512241"/>
    <lineage>
        <taxon>Eukaryota</taxon>
        <taxon>Fungi</taxon>
        <taxon>Dikarya</taxon>
        <taxon>Ascomycota</taxon>
        <taxon>Pezizomycotina</taxon>
        <taxon>Sordariomycetes</taxon>
        <taxon>Xylariomycetidae</taxon>
        <taxon>Xylariales</taxon>
        <taxon>Xylariaceae</taxon>
        <taxon>Xylaria</taxon>
    </lineage>
</organism>
<dbReference type="Proteomes" id="UP000319160">
    <property type="component" value="Unassembled WGS sequence"/>
</dbReference>
<comment type="caution">
    <text evidence="11">The sequence shown here is derived from an EMBL/GenBank/DDBJ whole genome shotgun (WGS) entry which is preliminary data.</text>
</comment>
<dbReference type="GO" id="GO:0030295">
    <property type="term" value="F:protein kinase activator activity"/>
    <property type="evidence" value="ECO:0007669"/>
    <property type="project" value="TreeGrafter"/>
</dbReference>
<gene>
    <name evidence="11" type="ORF">FHL15_010390</name>
</gene>
<dbReference type="InterPro" id="IPR027417">
    <property type="entry name" value="P-loop_NTPase"/>
</dbReference>
<evidence type="ECO:0000256" key="9">
    <source>
        <dbReference type="SAM" id="MobiDB-lite"/>
    </source>
</evidence>
<name>A0A553HL90_9PEZI</name>
<dbReference type="Gene3D" id="3.40.50.300">
    <property type="entry name" value="P-loop containing nucleotide triphosphate hydrolases"/>
    <property type="match status" value="1"/>
</dbReference>
<comment type="similarity">
    <text evidence="3">Belongs to the ATG17 family.</text>
</comment>
<dbReference type="EMBL" id="VFLP01000081">
    <property type="protein sequence ID" value="TRX88718.1"/>
    <property type="molecule type" value="Genomic_DNA"/>
</dbReference>
<evidence type="ECO:0000256" key="5">
    <source>
        <dbReference type="ARBA" id="ARBA00022490"/>
    </source>
</evidence>
<evidence type="ECO:0000256" key="1">
    <source>
        <dbReference type="ARBA" id="ARBA00004496"/>
    </source>
</evidence>
<evidence type="ECO:0000256" key="6">
    <source>
        <dbReference type="ARBA" id="ARBA00023006"/>
    </source>
</evidence>
<dbReference type="GO" id="GO:1990316">
    <property type="term" value="C:Atg1/ULK1 kinase complex"/>
    <property type="evidence" value="ECO:0007669"/>
    <property type="project" value="TreeGrafter"/>
</dbReference>
<dbReference type="GO" id="GO:0000045">
    <property type="term" value="P:autophagosome assembly"/>
    <property type="evidence" value="ECO:0007669"/>
    <property type="project" value="TreeGrafter"/>
</dbReference>
<dbReference type="AlphaFoldDB" id="A0A553HL90"/>
<dbReference type="PANTHER" id="PTHR28005">
    <property type="entry name" value="AUTOPHAGY-RELATED PROTEIN 17"/>
    <property type="match status" value="1"/>
</dbReference>
<comment type="subcellular location">
    <subcellularLocation>
        <location evidence="1">Cytoplasm</location>
    </subcellularLocation>
    <subcellularLocation>
        <location evidence="2">Preautophagosomal structure membrane</location>
        <topology evidence="2">Peripheral membrane protein</topology>
    </subcellularLocation>
</comment>
<sequence length="685" mass="77323">MAATSPASSHSMSHPTSLHVSPSYSDSVPVETLVQHLLDAKRSLSSMRLVLRANELVHAARQAHEESVILSAQTQFLRRGIGEQMRLLLRIRKGLTRTYDNGKREFKQIIKTLDATNGRLEDTMNVLRGRTVNSAFRPPGEEKRNLLDFVDEAQVDRMRDTLKENIQALQTTQQSFDRDLLQFEGDLRNLKAIMSAASSPASPTTSPSGPPPLHLLSAMIDNSHAMAELLTSLTKHFDLCVTAVRTTEGGPALARIKAAEATQSQEGDDVSISGVIPDQGSHMPDLQPLSSEDRAQMLEVLVQDSSEVEDVVQELNERLHSVDADYNNLFEQTTRVKLGYLGTLDAFRALEDIGTRIQSYVSAENEFRDRWVEEQDTIHDKISEMEELRAFYEKYAGTYDHLILEVERRRTVEEKILGVWRNAKDSVEKIIDMDRKQRDTFRQEFADHLPTDLWPGMDDPISKWDVVPSVDNRSDQRAFGGTPTLEKSVIEDRLPHTISILHQAKQDEPSRKRNTRIEMMKGKDLRLPERSSRCAYEYDRASGTNQGLQFEASLGKILFIDEAYRLDNGPYGKDAIDEIVTLLTEDKSNNHLIVNLVGYEKHIRRLLNQNPLDEDGFRATGLKNDSSPKVAEAVQSLVALDNWANGRSIENLSREIKGETLIEDQTSPQICIDEAAVLDKMRTLR</sequence>
<evidence type="ECO:0000313" key="12">
    <source>
        <dbReference type="Proteomes" id="UP000319160"/>
    </source>
</evidence>
<keyword evidence="5" id="KW-0963">Cytoplasm</keyword>
<dbReference type="GO" id="GO:0034045">
    <property type="term" value="C:phagophore assembly site membrane"/>
    <property type="evidence" value="ECO:0007669"/>
    <property type="project" value="UniProtKB-SubCell"/>
</dbReference>
<keyword evidence="7" id="KW-0472">Membrane</keyword>
<evidence type="ECO:0000259" key="10">
    <source>
        <dbReference type="Pfam" id="PF04108"/>
    </source>
</evidence>
<evidence type="ECO:0000256" key="7">
    <source>
        <dbReference type="ARBA" id="ARBA00023136"/>
    </source>
</evidence>
<evidence type="ECO:0000256" key="3">
    <source>
        <dbReference type="ARBA" id="ARBA00006259"/>
    </source>
</evidence>
<keyword evidence="12" id="KW-1185">Reference proteome</keyword>
<evidence type="ECO:0000256" key="4">
    <source>
        <dbReference type="ARBA" id="ARBA00013806"/>
    </source>
</evidence>
<keyword evidence="6" id="KW-0072">Autophagy</keyword>
<dbReference type="InterPro" id="IPR007240">
    <property type="entry name" value="Atg17"/>
</dbReference>
<dbReference type="PANTHER" id="PTHR28005:SF1">
    <property type="entry name" value="AUTOPHAGY-RELATED PROTEIN 17"/>
    <property type="match status" value="1"/>
</dbReference>
<evidence type="ECO:0000313" key="11">
    <source>
        <dbReference type="EMBL" id="TRX88718.1"/>
    </source>
</evidence>